<dbReference type="VEuPathDB" id="FungiDB:VP01_9820g1"/>
<organism evidence="1 2">
    <name type="scientific">Puccinia sorghi</name>
    <dbReference type="NCBI Taxonomy" id="27349"/>
    <lineage>
        <taxon>Eukaryota</taxon>
        <taxon>Fungi</taxon>
        <taxon>Dikarya</taxon>
        <taxon>Basidiomycota</taxon>
        <taxon>Pucciniomycotina</taxon>
        <taxon>Pucciniomycetes</taxon>
        <taxon>Pucciniales</taxon>
        <taxon>Pucciniaceae</taxon>
        <taxon>Puccinia</taxon>
    </lineage>
</organism>
<sequence>MADNEGSTSKANIPNLDNTNFLHWSMRMKAHLRHKGLIKYITKVPVTLAGAAANAVNKKHAETVDILMKYMSKTAFEAV</sequence>
<dbReference type="Proteomes" id="UP000037035">
    <property type="component" value="Unassembled WGS sequence"/>
</dbReference>
<keyword evidence="2" id="KW-1185">Reference proteome</keyword>
<comment type="caution">
    <text evidence="1">The sequence shown here is derived from an EMBL/GenBank/DDBJ whole genome shotgun (WGS) entry which is preliminary data.</text>
</comment>
<dbReference type="EMBL" id="LAVV01015515">
    <property type="protein sequence ID" value="KNZ43831.1"/>
    <property type="molecule type" value="Genomic_DNA"/>
</dbReference>
<proteinExistence type="predicted"/>
<evidence type="ECO:0008006" key="3">
    <source>
        <dbReference type="Google" id="ProtNLM"/>
    </source>
</evidence>
<gene>
    <name evidence="1" type="ORF">VP01_9820g1</name>
</gene>
<accession>A0A0L6U5Q4</accession>
<dbReference type="AlphaFoldDB" id="A0A0L6U5Q4"/>
<evidence type="ECO:0000313" key="1">
    <source>
        <dbReference type="EMBL" id="KNZ43831.1"/>
    </source>
</evidence>
<dbReference type="OrthoDB" id="2513953at2759"/>
<name>A0A0L6U5Q4_9BASI</name>
<evidence type="ECO:0000313" key="2">
    <source>
        <dbReference type="Proteomes" id="UP000037035"/>
    </source>
</evidence>
<protein>
    <recommendedName>
        <fullName evidence="3">DUF4219 domain-containing protein</fullName>
    </recommendedName>
</protein>
<feature type="non-terminal residue" evidence="1">
    <location>
        <position position="79"/>
    </location>
</feature>
<reference evidence="1 2" key="1">
    <citation type="submission" date="2015-08" db="EMBL/GenBank/DDBJ databases">
        <title>Next Generation Sequencing and Analysis of the Genome of Puccinia sorghi L Schw, the Causal Agent of Maize Common Rust.</title>
        <authorList>
            <person name="Rochi L."/>
            <person name="Burguener G."/>
            <person name="Darino M."/>
            <person name="Turjanski A."/>
            <person name="Kreff E."/>
            <person name="Dieguez M.J."/>
            <person name="Sacco F."/>
        </authorList>
    </citation>
    <scope>NUCLEOTIDE SEQUENCE [LARGE SCALE GENOMIC DNA]</scope>
    <source>
        <strain evidence="1 2">RO10H11247</strain>
    </source>
</reference>